<feature type="domain" description="VWFA" evidence="6">
    <location>
        <begin position="79"/>
        <end position="283"/>
    </location>
</feature>
<dbReference type="Gene3D" id="3.40.50.410">
    <property type="entry name" value="von Willebrand factor, type A domain"/>
    <property type="match status" value="1"/>
</dbReference>
<evidence type="ECO:0000313" key="8">
    <source>
        <dbReference type="Proteomes" id="UP000033054"/>
    </source>
</evidence>
<evidence type="ECO:0000313" key="7">
    <source>
        <dbReference type="EMBL" id="AKD56201.1"/>
    </source>
</evidence>
<dbReference type="PATRIC" id="fig|1379870.5.peg.3511"/>
<dbReference type="KEGG" id="srd:SD10_16170"/>
<evidence type="ECO:0000256" key="2">
    <source>
        <dbReference type="ARBA" id="ARBA00022692"/>
    </source>
</evidence>
<dbReference type="PROSITE" id="PS50234">
    <property type="entry name" value="VWFA"/>
    <property type="match status" value="1"/>
</dbReference>
<dbReference type="Pfam" id="PF13519">
    <property type="entry name" value="VWA_2"/>
    <property type="match status" value="1"/>
</dbReference>
<organism evidence="7 8">
    <name type="scientific">Spirosoma radiotolerans</name>
    <dbReference type="NCBI Taxonomy" id="1379870"/>
    <lineage>
        <taxon>Bacteria</taxon>
        <taxon>Pseudomonadati</taxon>
        <taxon>Bacteroidota</taxon>
        <taxon>Cytophagia</taxon>
        <taxon>Cytophagales</taxon>
        <taxon>Cytophagaceae</taxon>
        <taxon>Spirosoma</taxon>
    </lineage>
</organism>
<evidence type="ECO:0000256" key="4">
    <source>
        <dbReference type="ARBA" id="ARBA00023136"/>
    </source>
</evidence>
<sequence length="320" mass="35950">MNWLYSFSSTEFIFIGLFIGLYTLYIWRTFRLARQLNTAAWGVVPKFFLRGIYLTLLIIVLLGPSFGEAEDNLLTSGHDTFLLVDISRSMDAGDVVPTRLERVKYDIQQLCDTLPADRFGLIMATQESFVLSPLTADHDALKQLMREVHTSASLTGGTDLCNAIELARQKLLTDSSTYQSVRAIVLFSDGENFGPCERSELARLRSFGLPLITVGVGTETGASIKAGRDFVRDDNHQIVRSRLNRSFLQELARDGRGQYIEADPNGLYVNELAGVLRSLKGRVIDQHRVAVSTNKYYYFLIAALVFMALDLIVTIRTFRL</sequence>
<feature type="transmembrane region" description="Helical" evidence="5">
    <location>
        <begin position="47"/>
        <end position="66"/>
    </location>
</feature>
<dbReference type="InterPro" id="IPR050768">
    <property type="entry name" value="UPF0353/GerABKA_families"/>
</dbReference>
<dbReference type="EMBL" id="CP010429">
    <property type="protein sequence ID" value="AKD56201.1"/>
    <property type="molecule type" value="Genomic_DNA"/>
</dbReference>
<keyword evidence="8" id="KW-1185">Reference proteome</keyword>
<accession>A0A0E3V8D2</accession>
<dbReference type="InterPro" id="IPR036465">
    <property type="entry name" value="vWFA_dom_sf"/>
</dbReference>
<evidence type="ECO:0000256" key="3">
    <source>
        <dbReference type="ARBA" id="ARBA00022989"/>
    </source>
</evidence>
<keyword evidence="3 5" id="KW-1133">Transmembrane helix</keyword>
<keyword evidence="1" id="KW-1003">Cell membrane</keyword>
<gene>
    <name evidence="7" type="ORF">SD10_16170</name>
</gene>
<name>A0A0E3V8D2_9BACT</name>
<dbReference type="SUPFAM" id="SSF53300">
    <property type="entry name" value="vWA-like"/>
    <property type="match status" value="1"/>
</dbReference>
<proteinExistence type="predicted"/>
<dbReference type="OrthoDB" id="6206554at2"/>
<evidence type="ECO:0000256" key="5">
    <source>
        <dbReference type="SAM" id="Phobius"/>
    </source>
</evidence>
<feature type="transmembrane region" description="Helical" evidence="5">
    <location>
        <begin position="6"/>
        <end position="27"/>
    </location>
</feature>
<dbReference type="Proteomes" id="UP000033054">
    <property type="component" value="Chromosome"/>
</dbReference>
<evidence type="ECO:0000259" key="6">
    <source>
        <dbReference type="PROSITE" id="PS50234"/>
    </source>
</evidence>
<evidence type="ECO:0000256" key="1">
    <source>
        <dbReference type="ARBA" id="ARBA00022475"/>
    </source>
</evidence>
<reference evidence="7 8" key="1">
    <citation type="journal article" date="2014" name="Curr. Microbiol.">
        <title>Spirosoma radiotolerans sp. nov., a gamma-radiation-resistant bacterium isolated from gamma ray-irradiated soil.</title>
        <authorList>
            <person name="Lee J.J."/>
            <person name="Srinivasan S."/>
            <person name="Lim S."/>
            <person name="Joe M."/>
            <person name="Im S."/>
            <person name="Bae S.I."/>
            <person name="Park K.R."/>
            <person name="Han J.H."/>
            <person name="Park S.H."/>
            <person name="Joo B.M."/>
            <person name="Park S.J."/>
            <person name="Kim M.K."/>
        </authorList>
    </citation>
    <scope>NUCLEOTIDE SEQUENCE [LARGE SCALE GENOMIC DNA]</scope>
    <source>
        <strain evidence="7 8">DG5A</strain>
    </source>
</reference>
<dbReference type="AlphaFoldDB" id="A0A0E3V8D2"/>
<keyword evidence="2 5" id="KW-0812">Transmembrane</keyword>
<dbReference type="HOGENOM" id="CLU_024570_1_0_10"/>
<dbReference type="RefSeq" id="WP_046575054.1">
    <property type="nucleotide sequence ID" value="NZ_CP010429.1"/>
</dbReference>
<dbReference type="InterPro" id="IPR002035">
    <property type="entry name" value="VWF_A"/>
</dbReference>
<protein>
    <submittedName>
        <fullName evidence="7">von Willebrand factor A</fullName>
    </submittedName>
</protein>
<feature type="transmembrane region" description="Helical" evidence="5">
    <location>
        <begin position="296"/>
        <end position="315"/>
    </location>
</feature>
<dbReference type="PANTHER" id="PTHR22550">
    <property type="entry name" value="SPORE GERMINATION PROTEIN"/>
    <property type="match status" value="1"/>
</dbReference>
<dbReference type="STRING" id="1379870.SD10_16170"/>
<keyword evidence="4 5" id="KW-0472">Membrane</keyword>
<dbReference type="PANTHER" id="PTHR22550:SF5">
    <property type="entry name" value="LEUCINE ZIPPER PROTEIN 4"/>
    <property type="match status" value="1"/>
</dbReference>
<dbReference type="SMART" id="SM00327">
    <property type="entry name" value="VWA"/>
    <property type="match status" value="1"/>
</dbReference>